<reference evidence="3 4" key="1">
    <citation type="submission" date="2024-01" db="EMBL/GenBank/DDBJ databases">
        <title>Genome assemblies of Stephania.</title>
        <authorList>
            <person name="Yang L."/>
        </authorList>
    </citation>
    <scope>NUCLEOTIDE SEQUENCE [LARGE SCALE GENOMIC DNA]</scope>
    <source>
        <strain evidence="3">QJT</strain>
        <tissue evidence="3">Leaf</tissue>
    </source>
</reference>
<dbReference type="InterPro" id="IPR051504">
    <property type="entry name" value="Plant_metabolite_acyltrans"/>
</dbReference>
<proteinExistence type="predicted"/>
<evidence type="ECO:0000256" key="2">
    <source>
        <dbReference type="ARBA" id="ARBA00023315"/>
    </source>
</evidence>
<keyword evidence="1" id="KW-0808">Transferase</keyword>
<dbReference type="PANTHER" id="PTHR31625">
    <property type="match status" value="1"/>
</dbReference>
<gene>
    <name evidence="3" type="ORF">Sjap_007731</name>
</gene>
<dbReference type="Proteomes" id="UP001417504">
    <property type="component" value="Unassembled WGS sequence"/>
</dbReference>
<accession>A0AAP0PAP6</accession>
<organism evidence="3 4">
    <name type="scientific">Stephania japonica</name>
    <dbReference type="NCBI Taxonomy" id="461633"/>
    <lineage>
        <taxon>Eukaryota</taxon>
        <taxon>Viridiplantae</taxon>
        <taxon>Streptophyta</taxon>
        <taxon>Embryophyta</taxon>
        <taxon>Tracheophyta</taxon>
        <taxon>Spermatophyta</taxon>
        <taxon>Magnoliopsida</taxon>
        <taxon>Ranunculales</taxon>
        <taxon>Menispermaceae</taxon>
        <taxon>Menispermoideae</taxon>
        <taxon>Cissampelideae</taxon>
        <taxon>Stephania</taxon>
    </lineage>
</organism>
<keyword evidence="2" id="KW-0012">Acyltransferase</keyword>
<dbReference type="GO" id="GO:0016747">
    <property type="term" value="F:acyltransferase activity, transferring groups other than amino-acyl groups"/>
    <property type="evidence" value="ECO:0007669"/>
    <property type="project" value="UniProtKB-ARBA"/>
</dbReference>
<comment type="caution">
    <text evidence="3">The sequence shown here is derived from an EMBL/GenBank/DDBJ whole genome shotgun (WGS) entry which is preliminary data.</text>
</comment>
<name>A0AAP0PAP6_9MAGN</name>
<keyword evidence="4" id="KW-1185">Reference proteome</keyword>
<evidence type="ECO:0000313" key="4">
    <source>
        <dbReference type="Proteomes" id="UP001417504"/>
    </source>
</evidence>
<dbReference type="Gene3D" id="3.30.559.10">
    <property type="entry name" value="Chloramphenicol acetyltransferase-like domain"/>
    <property type="match status" value="2"/>
</dbReference>
<dbReference type="InterPro" id="IPR023213">
    <property type="entry name" value="CAT-like_dom_sf"/>
</dbReference>
<dbReference type="Pfam" id="PF02458">
    <property type="entry name" value="Transferase"/>
    <property type="match status" value="1"/>
</dbReference>
<protein>
    <submittedName>
        <fullName evidence="3">Uncharacterized protein</fullName>
    </submittedName>
</protein>
<dbReference type="EMBL" id="JBBNAE010000003">
    <property type="protein sequence ID" value="KAK9137137.1"/>
    <property type="molecule type" value="Genomic_DNA"/>
</dbReference>
<dbReference type="AlphaFoldDB" id="A0AAP0PAP6"/>
<sequence length="429" mass="47402">MFFSIPNIQLPHFMGSLLPQLKLSLSLTLQFFHPLAGNLIWSHQSNQPIIRYSHGDYVSLTVAETNADFNHLSGHQARDPEQIQQLVPQLDNSSSKWPESVPIFAAQITLFPGLGISLGTAHLHCVYDGRTSAMFLKSWALISRFGDTSLVLQSKWLLPMFDRSVINDVDNKFHRLYLKELVKFIRSKSMSEQDCNSWLLLSLKLKSPPDQVMVTFEVTRTDLDRLKRLVLSKSGLSPSRFELACAYIWVCLAKSKTSVGGGSDEISSISFAADYRARLAPPVPPTYFGNCVIAVRVNGKRSDLVGENGIVVALEGIMKEVRELGASVVRNSEARIARLVSNGPHRYDVIAGSPQFRFYELDFGWGRPEKVEFATIAKTGAILFADSRNGGGDGGIEISLARGKEEMDAFGAAFVGGVSDLRNGFRSSL</sequence>
<evidence type="ECO:0000313" key="3">
    <source>
        <dbReference type="EMBL" id="KAK9137137.1"/>
    </source>
</evidence>
<evidence type="ECO:0000256" key="1">
    <source>
        <dbReference type="ARBA" id="ARBA00022679"/>
    </source>
</evidence>